<dbReference type="RefSeq" id="WP_184514610.1">
    <property type="nucleotide sequence ID" value="NZ_JACIJD010000003.1"/>
</dbReference>
<protein>
    <submittedName>
        <fullName evidence="1">Uncharacterized protein</fullName>
    </submittedName>
</protein>
<name>A0A840XX21_9PROT</name>
<reference evidence="1 2" key="1">
    <citation type="submission" date="2020-08" db="EMBL/GenBank/DDBJ databases">
        <title>Genomic Encyclopedia of Type Strains, Phase IV (KMG-IV): sequencing the most valuable type-strain genomes for metagenomic binning, comparative biology and taxonomic classification.</title>
        <authorList>
            <person name="Goeker M."/>
        </authorList>
    </citation>
    <scope>NUCLEOTIDE SEQUENCE [LARGE SCALE GENOMIC DNA]</scope>
    <source>
        <strain evidence="1 2">DSM 25622</strain>
    </source>
</reference>
<dbReference type="EMBL" id="JACIJD010000003">
    <property type="protein sequence ID" value="MBB5693045.1"/>
    <property type="molecule type" value="Genomic_DNA"/>
</dbReference>
<dbReference type="Proteomes" id="UP000580654">
    <property type="component" value="Unassembled WGS sequence"/>
</dbReference>
<comment type="caution">
    <text evidence="1">The sequence shown here is derived from an EMBL/GenBank/DDBJ whole genome shotgun (WGS) entry which is preliminary data.</text>
</comment>
<proteinExistence type="predicted"/>
<evidence type="ECO:0000313" key="2">
    <source>
        <dbReference type="Proteomes" id="UP000580654"/>
    </source>
</evidence>
<evidence type="ECO:0000313" key="1">
    <source>
        <dbReference type="EMBL" id="MBB5693045.1"/>
    </source>
</evidence>
<keyword evidence="2" id="KW-1185">Reference proteome</keyword>
<dbReference type="Gene3D" id="2.60.120.200">
    <property type="match status" value="1"/>
</dbReference>
<organism evidence="1 2">
    <name type="scientific">Muricoccus pecuniae</name>
    <dbReference type="NCBI Taxonomy" id="693023"/>
    <lineage>
        <taxon>Bacteria</taxon>
        <taxon>Pseudomonadati</taxon>
        <taxon>Pseudomonadota</taxon>
        <taxon>Alphaproteobacteria</taxon>
        <taxon>Acetobacterales</taxon>
        <taxon>Roseomonadaceae</taxon>
        <taxon>Muricoccus</taxon>
    </lineage>
</organism>
<gene>
    <name evidence="1" type="ORF">FHS87_001064</name>
</gene>
<dbReference type="AlphaFoldDB" id="A0A840XX21"/>
<sequence>MDIVFQTPIAPGTRHVFQLAWAALRTTEVIDYVAGANTLLHISLRPCVGSIVLNDRRGGSWRQQVELRLEQPPLNEMLQISVLFGPFCATVTVGCQPPVEFSRGVDVGEAERIVLPERVHFTAIVPPVPAAPLLRLEPDPEGGATRGESSSGGIRFADIQHVAGWLEIGEARATALIVALPDGDELCRYVLPAPEMAGRTSFTATFPADPRVRDGMELHLVLEVAGERKFLDRGTCATTVIGGIDRVTPRMVGGWAWNARLEQGSVPVEILVNGEVVGTAIANRGRRDLREIDRALGAAGFLCWLPDGSTDRGETDVRIEARVQGTGIMLANGPWPISRRVVLSGES</sequence>
<accession>A0A840XX21</accession>